<dbReference type="EMBL" id="JAHCMY010000008">
    <property type="protein sequence ID" value="MBS9525042.1"/>
    <property type="molecule type" value="Genomic_DNA"/>
</dbReference>
<keyword evidence="1" id="KW-0732">Signal</keyword>
<name>A0AAP2CNL5_9BACT</name>
<feature type="signal peptide" evidence="1">
    <location>
        <begin position="1"/>
        <end position="20"/>
    </location>
</feature>
<dbReference type="Pfam" id="PF11276">
    <property type="entry name" value="DUF3078"/>
    <property type="match status" value="1"/>
</dbReference>
<dbReference type="AlphaFoldDB" id="A0AAP2CNL5"/>
<dbReference type="InterPro" id="IPR021428">
    <property type="entry name" value="DUF3078"/>
</dbReference>
<proteinExistence type="predicted"/>
<evidence type="ECO:0000313" key="2">
    <source>
        <dbReference type="EMBL" id="MBS9525042.1"/>
    </source>
</evidence>
<organism evidence="2 3">
    <name type="scientific">Litoribacter ruber</name>
    <dbReference type="NCBI Taxonomy" id="702568"/>
    <lineage>
        <taxon>Bacteria</taxon>
        <taxon>Pseudomonadati</taxon>
        <taxon>Bacteroidota</taxon>
        <taxon>Cytophagia</taxon>
        <taxon>Cytophagales</taxon>
        <taxon>Cyclobacteriaceae</taxon>
        <taxon>Litoribacter</taxon>
    </lineage>
</organism>
<evidence type="ECO:0000313" key="3">
    <source>
        <dbReference type="Proteomes" id="UP001319104"/>
    </source>
</evidence>
<comment type="caution">
    <text evidence="2">The sequence shown here is derived from an EMBL/GenBank/DDBJ whole genome shotgun (WGS) entry which is preliminary data.</text>
</comment>
<accession>A0AAP2CNL5</accession>
<dbReference type="Proteomes" id="UP001319104">
    <property type="component" value="Unassembled WGS sequence"/>
</dbReference>
<protein>
    <submittedName>
        <fullName evidence="2">DUF3078 domain-containing protein</fullName>
    </submittedName>
</protein>
<keyword evidence="3" id="KW-1185">Reference proteome</keyword>
<gene>
    <name evidence="2" type="ORF">KI659_13565</name>
</gene>
<feature type="chain" id="PRO_5043015783" evidence="1">
    <location>
        <begin position="21"/>
        <end position="300"/>
    </location>
</feature>
<evidence type="ECO:0000256" key="1">
    <source>
        <dbReference type="SAM" id="SignalP"/>
    </source>
</evidence>
<sequence length="300" mass="34511">MKNYLLIVFFLLFAAFPSKSQVIPADSILINTLEQGFWTSDFSVGINFNQASFSGNWRGGGINSIAFGGIVAGKANYMKGKMTWDNEVELLYGIVNNQGEQSRKQNDRIFMDSKVGYQLTGNWGAFFSANFISQFAPGYDYDTPERLMISDFLSPGYLTTGLGIEYKPNQEFNLRIAPLSPRFTFMRNQELFLNVPDNYGVPIGSRMRTEWLAFQLFATWDKDITENFNIRSRYMMFANYETLEWQRIDHRFDLTLTAKITEWVNVTFTSINLYDFDQDPNVQYSQALAIGLLYKIGNKK</sequence>
<dbReference type="RefSeq" id="WP_213945906.1">
    <property type="nucleotide sequence ID" value="NZ_JAHBGI010000006.1"/>
</dbReference>
<reference evidence="2 3" key="1">
    <citation type="submission" date="2021-05" db="EMBL/GenBank/DDBJ databases">
        <authorList>
            <person name="Zhang Z.D."/>
            <person name="Osman G."/>
        </authorList>
    </citation>
    <scope>NUCLEOTIDE SEQUENCE [LARGE SCALE GENOMIC DNA]</scope>
    <source>
        <strain evidence="2 3">KCTC 32217</strain>
    </source>
</reference>